<name>A0A6G0WM85_9STRA</name>
<feature type="transmembrane region" description="Helical" evidence="13">
    <location>
        <begin position="561"/>
        <end position="581"/>
    </location>
</feature>
<accession>A0A6G0WM85</accession>
<evidence type="ECO:0000256" key="7">
    <source>
        <dbReference type="ARBA" id="ARBA00022842"/>
    </source>
</evidence>
<evidence type="ECO:0000256" key="6">
    <source>
        <dbReference type="ARBA" id="ARBA00022837"/>
    </source>
</evidence>
<dbReference type="GO" id="GO:0050897">
    <property type="term" value="F:cobalt ion binding"/>
    <property type="evidence" value="ECO:0007669"/>
    <property type="project" value="TreeGrafter"/>
</dbReference>
<dbReference type="PANTHER" id="PTHR46494">
    <property type="entry name" value="CORA FAMILY METAL ION TRANSPORTER (EUROFUNG)"/>
    <property type="match status" value="1"/>
</dbReference>
<comment type="catalytic activity">
    <reaction evidence="11">
        <text>Mg(2+)(in) = Mg(2+)(out)</text>
        <dbReference type="Rhea" id="RHEA:29827"/>
        <dbReference type="ChEBI" id="CHEBI:18420"/>
    </reaction>
</comment>
<dbReference type="EMBL" id="VJMJ01000178">
    <property type="protein sequence ID" value="KAF0728448.1"/>
    <property type="molecule type" value="Genomic_DNA"/>
</dbReference>
<dbReference type="InterPro" id="IPR002523">
    <property type="entry name" value="MgTranspt_CorA/ZnTranspt_ZntB"/>
</dbReference>
<dbReference type="PROSITE" id="PS00018">
    <property type="entry name" value="EF_HAND_1"/>
    <property type="match status" value="1"/>
</dbReference>
<dbReference type="PANTHER" id="PTHR46494:SF1">
    <property type="entry name" value="CORA FAMILY METAL ION TRANSPORTER (EUROFUNG)"/>
    <property type="match status" value="1"/>
</dbReference>
<comment type="similarity">
    <text evidence="2">Belongs to the CorA metal ion transporter (MIT) (TC 1.A.35) family.</text>
</comment>
<reference evidence="15 16" key="1">
    <citation type="submission" date="2019-07" db="EMBL/GenBank/DDBJ databases">
        <title>Genomics analysis of Aphanomyces spp. identifies a new class of oomycete effector associated with host adaptation.</title>
        <authorList>
            <person name="Gaulin E."/>
        </authorList>
    </citation>
    <scope>NUCLEOTIDE SEQUENCE [LARGE SCALE GENOMIC DNA]</scope>
    <source>
        <strain evidence="15 16">ATCC 201684</strain>
    </source>
</reference>
<evidence type="ECO:0000256" key="8">
    <source>
        <dbReference type="ARBA" id="ARBA00022989"/>
    </source>
</evidence>
<dbReference type="SUPFAM" id="SSF47473">
    <property type="entry name" value="EF-hand"/>
    <property type="match status" value="1"/>
</dbReference>
<evidence type="ECO:0000256" key="9">
    <source>
        <dbReference type="ARBA" id="ARBA00023065"/>
    </source>
</evidence>
<dbReference type="InterPro" id="IPR002048">
    <property type="entry name" value="EF_hand_dom"/>
</dbReference>
<evidence type="ECO:0000313" key="15">
    <source>
        <dbReference type="EMBL" id="KAF0728448.1"/>
    </source>
</evidence>
<comment type="function">
    <text evidence="12">Mediates influx of magnesium ions. Alternates between open and closed states. Activated by low cytoplasmic Mg(2+) levels. Inactive when cytoplasmic Mg(2+) levels are high.</text>
</comment>
<feature type="transmembrane region" description="Helical" evidence="13">
    <location>
        <begin position="526"/>
        <end position="549"/>
    </location>
</feature>
<dbReference type="SUPFAM" id="SSF143865">
    <property type="entry name" value="CorA soluble domain-like"/>
    <property type="match status" value="1"/>
</dbReference>
<dbReference type="VEuPathDB" id="FungiDB:AeMF1_014881"/>
<evidence type="ECO:0000256" key="1">
    <source>
        <dbReference type="ARBA" id="ARBA00004651"/>
    </source>
</evidence>
<dbReference type="InterPro" id="IPR018247">
    <property type="entry name" value="EF_Hand_1_Ca_BS"/>
</dbReference>
<keyword evidence="4" id="KW-1003">Cell membrane</keyword>
<dbReference type="Gene3D" id="3.30.460.20">
    <property type="entry name" value="CorA soluble domain-like"/>
    <property type="match status" value="1"/>
</dbReference>
<dbReference type="CDD" id="cd00051">
    <property type="entry name" value="EFh"/>
    <property type="match status" value="1"/>
</dbReference>
<gene>
    <name evidence="15" type="ORF">Ae201684_013811</name>
</gene>
<evidence type="ECO:0000256" key="10">
    <source>
        <dbReference type="ARBA" id="ARBA00023136"/>
    </source>
</evidence>
<dbReference type="InterPro" id="IPR011992">
    <property type="entry name" value="EF-hand-dom_pair"/>
</dbReference>
<comment type="caution">
    <text evidence="15">The sequence shown here is derived from an EMBL/GenBank/DDBJ whole genome shotgun (WGS) entry which is preliminary data.</text>
</comment>
<keyword evidence="8 13" id="KW-1133">Transmembrane helix</keyword>
<dbReference type="GO" id="GO:0015087">
    <property type="term" value="F:cobalt ion transmembrane transporter activity"/>
    <property type="evidence" value="ECO:0007669"/>
    <property type="project" value="TreeGrafter"/>
</dbReference>
<keyword evidence="16" id="KW-1185">Reference proteome</keyword>
<keyword evidence="10 13" id="KW-0472">Membrane</keyword>
<evidence type="ECO:0000256" key="12">
    <source>
        <dbReference type="ARBA" id="ARBA00045497"/>
    </source>
</evidence>
<organism evidence="15 16">
    <name type="scientific">Aphanomyces euteiches</name>
    <dbReference type="NCBI Taxonomy" id="100861"/>
    <lineage>
        <taxon>Eukaryota</taxon>
        <taxon>Sar</taxon>
        <taxon>Stramenopiles</taxon>
        <taxon>Oomycota</taxon>
        <taxon>Saprolegniomycetes</taxon>
        <taxon>Saprolegniales</taxon>
        <taxon>Verrucalvaceae</taxon>
        <taxon>Aphanomyces</taxon>
    </lineage>
</organism>
<dbReference type="Gene3D" id="1.10.238.10">
    <property type="entry name" value="EF-hand"/>
    <property type="match status" value="1"/>
</dbReference>
<evidence type="ECO:0000256" key="2">
    <source>
        <dbReference type="ARBA" id="ARBA00009765"/>
    </source>
</evidence>
<dbReference type="FunFam" id="1.20.58.340:FF:000004">
    <property type="entry name" value="Magnesium transport protein CorA"/>
    <property type="match status" value="1"/>
</dbReference>
<evidence type="ECO:0000256" key="5">
    <source>
        <dbReference type="ARBA" id="ARBA00022692"/>
    </source>
</evidence>
<dbReference type="SUPFAM" id="SSF144083">
    <property type="entry name" value="Magnesium transport protein CorA, transmembrane region"/>
    <property type="match status" value="1"/>
</dbReference>
<feature type="domain" description="EF-hand" evidence="14">
    <location>
        <begin position="140"/>
        <end position="175"/>
    </location>
</feature>
<dbReference type="PROSITE" id="PS50222">
    <property type="entry name" value="EF_HAND_2"/>
    <property type="match status" value="1"/>
</dbReference>
<dbReference type="GO" id="GO:0000287">
    <property type="term" value="F:magnesium ion binding"/>
    <property type="evidence" value="ECO:0007669"/>
    <property type="project" value="TreeGrafter"/>
</dbReference>
<keyword evidence="6" id="KW-0106">Calcium</keyword>
<dbReference type="SMART" id="SM00054">
    <property type="entry name" value="EFh"/>
    <property type="match status" value="2"/>
</dbReference>
<dbReference type="InterPro" id="IPR045863">
    <property type="entry name" value="CorA_TM1_TM2"/>
</dbReference>
<keyword evidence="3" id="KW-0813">Transport</keyword>
<keyword evidence="9" id="KW-0406">Ion transport</keyword>
<evidence type="ECO:0000259" key="14">
    <source>
        <dbReference type="PROSITE" id="PS50222"/>
    </source>
</evidence>
<comment type="subcellular location">
    <subcellularLocation>
        <location evidence="1">Cell membrane</location>
        <topology evidence="1">Multi-pass membrane protein</topology>
    </subcellularLocation>
</comment>
<evidence type="ECO:0000256" key="3">
    <source>
        <dbReference type="ARBA" id="ARBA00022448"/>
    </source>
</evidence>
<sequence>MSLRHFHQRETDGLLSDQQRILYSARPEDINLVDIVVEKNVDEKWTDCGKVPTFTVTDAQNMEWDYVNVVQEIRKNSLISEFGDLDQDMDDDLTVFLDPFYDVTTTRLKRMFRHFAPDGAEKVTYEAFHKGLVTLEISTPPDIPFEDFVRKIDTDQDGYISLEEFIRVIQMVKQAHLFRSEHEPASLASGAVFRVVDYSPTNIHAVTPVKNLESFMFSATPAWAKVRWVHVCGFNRSDDINLRRLAIKYQLHPLALEDCLNKDDVVRCKYEHYEDHTFLCLPIVRPLDKQKKTDLEGYISRHRYDMYAKGRSLGGRSMSEMSYEKLKRATKAVKRVELTAKLDNMRLLMRRPQQLCVFVVRGETVVSVQEDSSDDVASFALWHSVFKLHMTKSYSKIRNHDAWFLVISILNEVVDEIMPLVMVFETKLKMMGKLLRIERTKFNTKRFTRAKKNLIAIEKIVRPLFDLVDGQLIDQDEFKQGEVKNYLRDVRDHLKQMASDIKEHLQSLAELVEADKEIRAKHRDDVLYIMSISAALFLPGTFMTGLYGMNFDNMPELHAEYGYFIWWGVLLTILVGLFTYFKYFKEWI</sequence>
<proteinExistence type="inferred from homology"/>
<feature type="transmembrane region" description="Helical" evidence="13">
    <location>
        <begin position="402"/>
        <end position="424"/>
    </location>
</feature>
<dbReference type="GO" id="GO:0015095">
    <property type="term" value="F:magnesium ion transmembrane transporter activity"/>
    <property type="evidence" value="ECO:0007669"/>
    <property type="project" value="TreeGrafter"/>
</dbReference>
<dbReference type="Pfam" id="PF13499">
    <property type="entry name" value="EF-hand_7"/>
    <property type="match status" value="1"/>
</dbReference>
<dbReference type="GO" id="GO:0005509">
    <property type="term" value="F:calcium ion binding"/>
    <property type="evidence" value="ECO:0007669"/>
    <property type="project" value="InterPro"/>
</dbReference>
<evidence type="ECO:0000256" key="13">
    <source>
        <dbReference type="SAM" id="Phobius"/>
    </source>
</evidence>
<protein>
    <recommendedName>
        <fullName evidence="14">EF-hand domain-containing protein</fullName>
    </recommendedName>
</protein>
<dbReference type="InterPro" id="IPR045861">
    <property type="entry name" value="CorA_cytoplasmic_dom"/>
</dbReference>
<evidence type="ECO:0000256" key="11">
    <source>
        <dbReference type="ARBA" id="ARBA00034269"/>
    </source>
</evidence>
<dbReference type="AlphaFoldDB" id="A0A6G0WM85"/>
<dbReference type="GO" id="GO:0005886">
    <property type="term" value="C:plasma membrane"/>
    <property type="evidence" value="ECO:0007669"/>
    <property type="project" value="UniProtKB-SubCell"/>
</dbReference>
<keyword evidence="5 13" id="KW-0812">Transmembrane</keyword>
<keyword evidence="7" id="KW-0460">Magnesium</keyword>
<dbReference type="Gene3D" id="1.20.58.340">
    <property type="entry name" value="Magnesium transport protein CorA, transmembrane region"/>
    <property type="match status" value="2"/>
</dbReference>
<evidence type="ECO:0000256" key="4">
    <source>
        <dbReference type="ARBA" id="ARBA00022475"/>
    </source>
</evidence>
<dbReference type="Proteomes" id="UP000481153">
    <property type="component" value="Unassembled WGS sequence"/>
</dbReference>
<evidence type="ECO:0000313" key="16">
    <source>
        <dbReference type="Proteomes" id="UP000481153"/>
    </source>
</evidence>
<dbReference type="Pfam" id="PF01544">
    <property type="entry name" value="CorA"/>
    <property type="match status" value="2"/>
</dbReference>